<evidence type="ECO:0000313" key="7">
    <source>
        <dbReference type="Proteomes" id="UP000215127"/>
    </source>
</evidence>
<feature type="compositionally biased region" description="Polar residues" evidence="3">
    <location>
        <begin position="356"/>
        <end position="369"/>
    </location>
</feature>
<dbReference type="InterPro" id="IPR044563">
    <property type="entry name" value="Sgt1-like"/>
</dbReference>
<keyword evidence="7" id="KW-1185">Reference proteome</keyword>
<feature type="region of interest" description="Disordered" evidence="3">
    <location>
        <begin position="355"/>
        <end position="391"/>
    </location>
</feature>
<dbReference type="AlphaFoldDB" id="A0A1X7S2Q5"/>
<sequence length="391" mass="43613">MASQFALRGKQALDIKDYNQAIEHFTAAIKDAPSSPEFYLQRAIAHTRAKNYQEALDDSEQAVINGQKRAKRESILQAQFRRGIALHQLSRYSDANFILQLVQSKLGETEKKDYQGLDLWLHKSKTALEKLDDDDEKRKCTITETPAPRKTSTPVDGSTTTMPPPVAPPTSTSHITPTPPQTTPDKIRHEFYQTTENVYFTLLAKGVPKDKAHVEITSRALSISFPLNNGADYDFTIEPLFGAVQVEKCITRILPSKIEIILVKATPGQKWATLEAADSVTNDEDEESKRAVFAESDHASAPAYPTSSKTGPKNWDKIVDGDDDDEIEGGDETNHFFKKLFKDASPEMQRAMMKSYTESNGTSLSTNWDEVSKGKVETIPPSGMEAKEWTK</sequence>
<reference evidence="6 7" key="1">
    <citation type="submission" date="2016-06" db="EMBL/GenBank/DDBJ databases">
        <authorList>
            <person name="Kjaerup R.B."/>
            <person name="Dalgaard T.S."/>
            <person name="Juul-Madsen H.R."/>
        </authorList>
    </citation>
    <scope>NUCLEOTIDE SEQUENCE [LARGE SCALE GENOMIC DNA]</scope>
</reference>
<dbReference type="Gene3D" id="1.25.40.10">
    <property type="entry name" value="Tetratricopeptide repeat domain"/>
    <property type="match status" value="1"/>
</dbReference>
<dbReference type="InterPro" id="IPR007699">
    <property type="entry name" value="SGS_dom"/>
</dbReference>
<feature type="region of interest" description="Disordered" evidence="3">
    <location>
        <begin position="276"/>
        <end position="316"/>
    </location>
</feature>
<accession>A0A1X7S2Q5</accession>
<dbReference type="InterPro" id="IPR007052">
    <property type="entry name" value="CS_dom"/>
</dbReference>
<dbReference type="PROSITE" id="PS51048">
    <property type="entry name" value="SGS"/>
    <property type="match status" value="1"/>
</dbReference>
<evidence type="ECO:0000313" key="6">
    <source>
        <dbReference type="EMBL" id="SMQ53487.1"/>
    </source>
</evidence>
<dbReference type="PANTHER" id="PTHR45862">
    <property type="entry name" value="PROTEIN SGT1 HOMOLOG"/>
    <property type="match status" value="1"/>
</dbReference>
<comment type="similarity">
    <text evidence="1">Belongs to the SGT1 family.</text>
</comment>
<dbReference type="EMBL" id="LT853699">
    <property type="protein sequence ID" value="SMQ53487.1"/>
    <property type="molecule type" value="Genomic_DNA"/>
</dbReference>
<evidence type="ECO:0000259" key="5">
    <source>
        <dbReference type="PROSITE" id="PS51203"/>
    </source>
</evidence>
<protein>
    <recommendedName>
        <fullName evidence="8">SGS-domain-containing protein</fullName>
    </recommendedName>
</protein>
<dbReference type="CDD" id="cd06466">
    <property type="entry name" value="p23_CS_SGT1_like"/>
    <property type="match status" value="1"/>
</dbReference>
<evidence type="ECO:0000256" key="1">
    <source>
        <dbReference type="ARBA" id="ARBA00008509"/>
    </source>
</evidence>
<evidence type="ECO:0008006" key="8">
    <source>
        <dbReference type="Google" id="ProtNLM"/>
    </source>
</evidence>
<dbReference type="STRING" id="1276538.A0A1X7S2Q5"/>
<evidence type="ECO:0000256" key="2">
    <source>
        <dbReference type="PROSITE-ProRule" id="PRU00339"/>
    </source>
</evidence>
<dbReference type="SUPFAM" id="SSF48452">
    <property type="entry name" value="TPR-like"/>
    <property type="match status" value="1"/>
</dbReference>
<feature type="domain" description="CS" evidence="5">
    <location>
        <begin position="184"/>
        <end position="275"/>
    </location>
</feature>
<proteinExistence type="inferred from homology"/>
<name>A0A1X7S2Q5_ZYMT9</name>
<dbReference type="SMART" id="SM00028">
    <property type="entry name" value="TPR"/>
    <property type="match status" value="2"/>
</dbReference>
<feature type="region of interest" description="Disordered" evidence="3">
    <location>
        <begin position="141"/>
        <end position="184"/>
    </location>
</feature>
<feature type="domain" description="SGS" evidence="4">
    <location>
        <begin position="303"/>
        <end position="391"/>
    </location>
</feature>
<feature type="compositionally biased region" description="Basic and acidic residues" evidence="3">
    <location>
        <begin position="287"/>
        <end position="298"/>
    </location>
</feature>
<dbReference type="GO" id="GO:0051087">
    <property type="term" value="F:protein-folding chaperone binding"/>
    <property type="evidence" value="ECO:0007669"/>
    <property type="project" value="InterPro"/>
</dbReference>
<dbReference type="InterPro" id="IPR008978">
    <property type="entry name" value="HSP20-like_chaperone"/>
</dbReference>
<dbReference type="Pfam" id="PF04969">
    <property type="entry name" value="CS"/>
    <property type="match status" value="1"/>
</dbReference>
<dbReference type="SUPFAM" id="SSF49764">
    <property type="entry name" value="HSP20-like chaperones"/>
    <property type="match status" value="1"/>
</dbReference>
<dbReference type="PROSITE" id="PS50005">
    <property type="entry name" value="TPR"/>
    <property type="match status" value="1"/>
</dbReference>
<dbReference type="InterPro" id="IPR011990">
    <property type="entry name" value="TPR-like_helical_dom_sf"/>
</dbReference>
<dbReference type="InterPro" id="IPR019734">
    <property type="entry name" value="TPR_rpt"/>
</dbReference>
<evidence type="ECO:0000256" key="3">
    <source>
        <dbReference type="SAM" id="MobiDB-lite"/>
    </source>
</evidence>
<keyword evidence="2" id="KW-0802">TPR repeat</keyword>
<dbReference type="PROSITE" id="PS51203">
    <property type="entry name" value="CS"/>
    <property type="match status" value="1"/>
</dbReference>
<dbReference type="Pfam" id="PF13432">
    <property type="entry name" value="TPR_16"/>
    <property type="match status" value="1"/>
</dbReference>
<feature type="repeat" description="TPR" evidence="2">
    <location>
        <begin position="2"/>
        <end position="35"/>
    </location>
</feature>
<dbReference type="Gene3D" id="2.60.40.790">
    <property type="match status" value="1"/>
</dbReference>
<evidence type="ECO:0000259" key="4">
    <source>
        <dbReference type="PROSITE" id="PS51048"/>
    </source>
</evidence>
<gene>
    <name evidence="6" type="ORF">ZT3D7_G8640</name>
</gene>
<organism evidence="6 7">
    <name type="scientific">Zymoseptoria tritici (strain ST99CH_3D7)</name>
    <dbReference type="NCBI Taxonomy" id="1276538"/>
    <lineage>
        <taxon>Eukaryota</taxon>
        <taxon>Fungi</taxon>
        <taxon>Dikarya</taxon>
        <taxon>Ascomycota</taxon>
        <taxon>Pezizomycotina</taxon>
        <taxon>Dothideomycetes</taxon>
        <taxon>Dothideomycetidae</taxon>
        <taxon>Mycosphaerellales</taxon>
        <taxon>Mycosphaerellaceae</taxon>
        <taxon>Zymoseptoria</taxon>
    </lineage>
</organism>
<dbReference type="Proteomes" id="UP000215127">
    <property type="component" value="Chromosome 8"/>
</dbReference>
<dbReference type="Pfam" id="PF05002">
    <property type="entry name" value="SGS"/>
    <property type="match status" value="1"/>
</dbReference>